<reference evidence="12 13" key="1">
    <citation type="submission" date="2016-10" db="EMBL/GenBank/DDBJ databases">
        <authorList>
            <person name="de Groot N.N."/>
        </authorList>
    </citation>
    <scope>NUCLEOTIDE SEQUENCE [LARGE SCALE GENOMIC DNA]</scope>
    <source>
        <strain evidence="12 13">DSM 19219</strain>
    </source>
</reference>
<comment type="similarity">
    <text evidence="4">Belongs to the FAN1 family.</text>
</comment>
<dbReference type="EC" id="3.1.4.1" evidence="5"/>
<keyword evidence="13" id="KW-1185">Reference proteome</keyword>
<gene>
    <name evidence="12" type="ORF">SAMN05443545_104135</name>
</gene>
<organism evidence="12 13">
    <name type="scientific">Aidingimonas halophila</name>
    <dbReference type="NCBI Taxonomy" id="574349"/>
    <lineage>
        <taxon>Bacteria</taxon>
        <taxon>Pseudomonadati</taxon>
        <taxon>Pseudomonadota</taxon>
        <taxon>Gammaproteobacteria</taxon>
        <taxon>Oceanospirillales</taxon>
        <taxon>Halomonadaceae</taxon>
        <taxon>Aidingimonas</taxon>
    </lineage>
</organism>
<evidence type="ECO:0000256" key="1">
    <source>
        <dbReference type="ARBA" id="ARBA00000983"/>
    </source>
</evidence>
<dbReference type="PANTHER" id="PTHR15749:SF4">
    <property type="entry name" value="FANCONI-ASSOCIATED NUCLEASE 1"/>
    <property type="match status" value="1"/>
</dbReference>
<dbReference type="GO" id="GO:0046872">
    <property type="term" value="F:metal ion binding"/>
    <property type="evidence" value="ECO:0007669"/>
    <property type="project" value="UniProtKB-KW"/>
</dbReference>
<comment type="catalytic activity">
    <reaction evidence="1">
        <text>Hydrolytically removes 5'-nucleotides successively from the 3'-hydroxy termini of 3'-hydroxy-terminated oligonucleotides.</text>
        <dbReference type="EC" id="3.1.4.1"/>
    </reaction>
</comment>
<dbReference type="InterPro" id="IPR040603">
    <property type="entry name" value="FAN1_SAP_bact"/>
</dbReference>
<evidence type="ECO:0000256" key="9">
    <source>
        <dbReference type="ARBA" id="ARBA00022842"/>
    </source>
</evidence>
<accession>A0A1H2ZG48</accession>
<keyword evidence="8" id="KW-0378">Hydrolase</keyword>
<dbReference type="RefSeq" id="WP_092569155.1">
    <property type="nucleotide sequence ID" value="NZ_BMXH01000001.1"/>
</dbReference>
<evidence type="ECO:0000313" key="13">
    <source>
        <dbReference type="Proteomes" id="UP000198500"/>
    </source>
</evidence>
<evidence type="ECO:0000256" key="7">
    <source>
        <dbReference type="ARBA" id="ARBA00022723"/>
    </source>
</evidence>
<dbReference type="Gene3D" id="3.40.1350.10">
    <property type="match status" value="1"/>
</dbReference>
<dbReference type="GO" id="GO:0003676">
    <property type="term" value="F:nucleic acid binding"/>
    <property type="evidence" value="ECO:0007669"/>
    <property type="project" value="InterPro"/>
</dbReference>
<comment type="cofactor">
    <cofactor evidence="3">
        <name>Mg(2+)</name>
        <dbReference type="ChEBI" id="CHEBI:18420"/>
    </cofactor>
</comment>
<dbReference type="STRING" id="574349.SAMN05443545_104135"/>
<sequence length="563" mass="64483">MNSTLRSIPVTASLDDPFYYLRNFHFVLDWVAERYDDLLTDSEHEFIGIFTSLPRTSQALMARMVMRKGVHFRTSRLRYAEIGDPAPCVTSLAEAGLVTLDPELDTATLLPLVTVGELRQALGDTLAAAGVPGTASKKAMSETLLASDLEARCWSAWWPQAPDGLVKLEHEAWFERLRLMFFGNFRQDWSEFVLAELGIQRFESVPLSRESRAFAYREEVERYCQLQHLRERLDAGEAPERLHESLPAEPYANTWLDSRRERVAFRLAREAERQGDTGTAMAIYPDCRHPEARVRQLRVMERQGNYELAYQLASDALVSPRNEAEVQHLERLMPRLCRRLGRPLPARMNAGRSDAVDRLALTLPVTPSVEWGVATALHHDEAPVYYVENTLFGALFGLLCWDAIFAPLPGAFFHPFHTGPSDLYRGDFVARRESLFAECLGTLDVGTYRQRILDTYQAKKGIASPFVHWDAIDETLLEHALHCMPADHLRRCFERMLVDLKANRAGFPDLIQFWPCQQRYRLIEVKGPGDRLQDNQRRWLAFFQQHDMPAVVCHVTWQESDHA</sequence>
<evidence type="ECO:0000256" key="10">
    <source>
        <dbReference type="ARBA" id="ARBA00023211"/>
    </source>
</evidence>
<keyword evidence="6" id="KW-0540">Nuclease</keyword>
<dbReference type="Proteomes" id="UP000198500">
    <property type="component" value="Unassembled WGS sequence"/>
</dbReference>
<dbReference type="PANTHER" id="PTHR15749">
    <property type="entry name" value="FANCONI-ASSOCIATED NUCLEASE 1"/>
    <property type="match status" value="1"/>
</dbReference>
<evidence type="ECO:0000256" key="8">
    <source>
        <dbReference type="ARBA" id="ARBA00022801"/>
    </source>
</evidence>
<dbReference type="AlphaFoldDB" id="A0A1H2ZG48"/>
<comment type="cofactor">
    <cofactor evidence="2">
        <name>Mn(2+)</name>
        <dbReference type="ChEBI" id="CHEBI:29035"/>
    </cofactor>
</comment>
<keyword evidence="9" id="KW-0460">Magnesium</keyword>
<evidence type="ECO:0000256" key="4">
    <source>
        <dbReference type="ARBA" id="ARBA00005533"/>
    </source>
</evidence>
<dbReference type="Pfam" id="PF18081">
    <property type="entry name" value="FANC_SAP"/>
    <property type="match status" value="1"/>
</dbReference>
<name>A0A1H2ZG48_9GAMM</name>
<evidence type="ECO:0000259" key="11">
    <source>
        <dbReference type="SMART" id="SM00990"/>
    </source>
</evidence>
<dbReference type="InterPro" id="IPR049125">
    <property type="entry name" value="FAN1-like_WH"/>
</dbReference>
<proteinExistence type="inferred from homology"/>
<dbReference type="GO" id="GO:0004528">
    <property type="term" value="F:phosphodiesterase I activity"/>
    <property type="evidence" value="ECO:0007669"/>
    <property type="project" value="UniProtKB-EC"/>
</dbReference>
<evidence type="ECO:0000256" key="2">
    <source>
        <dbReference type="ARBA" id="ARBA00001936"/>
    </source>
</evidence>
<dbReference type="EMBL" id="FNNI01000004">
    <property type="protein sequence ID" value="SDX16346.1"/>
    <property type="molecule type" value="Genomic_DNA"/>
</dbReference>
<dbReference type="InterPro" id="IPR033315">
    <property type="entry name" value="Fan1-like"/>
</dbReference>
<dbReference type="InterPro" id="IPR011856">
    <property type="entry name" value="tRNA_endonuc-like_dom_sf"/>
</dbReference>
<evidence type="ECO:0000313" key="12">
    <source>
        <dbReference type="EMBL" id="SDX16346.1"/>
    </source>
</evidence>
<evidence type="ECO:0000256" key="6">
    <source>
        <dbReference type="ARBA" id="ARBA00022722"/>
    </source>
</evidence>
<dbReference type="Pfam" id="PF08774">
    <property type="entry name" value="VRR_NUC"/>
    <property type="match status" value="1"/>
</dbReference>
<dbReference type="GO" id="GO:0036297">
    <property type="term" value="P:interstrand cross-link repair"/>
    <property type="evidence" value="ECO:0007669"/>
    <property type="project" value="InterPro"/>
</dbReference>
<dbReference type="InterPro" id="IPR014883">
    <property type="entry name" value="VRR_NUC"/>
</dbReference>
<evidence type="ECO:0000256" key="5">
    <source>
        <dbReference type="ARBA" id="ARBA00012029"/>
    </source>
</evidence>
<dbReference type="SMART" id="SM00990">
    <property type="entry name" value="VRR_NUC"/>
    <property type="match status" value="1"/>
</dbReference>
<keyword evidence="10" id="KW-0464">Manganese</keyword>
<feature type="domain" description="VRR-NUC" evidence="11">
    <location>
        <begin position="443"/>
        <end position="557"/>
    </location>
</feature>
<keyword evidence="7" id="KW-0479">Metal-binding</keyword>
<evidence type="ECO:0000256" key="3">
    <source>
        <dbReference type="ARBA" id="ARBA00001946"/>
    </source>
</evidence>
<dbReference type="FunFam" id="3.40.1350.10:FF:000024">
    <property type="entry name" value="Fanconi-associated nuclease"/>
    <property type="match status" value="1"/>
</dbReference>
<dbReference type="OrthoDB" id="9803913at2"/>
<dbReference type="Pfam" id="PF21315">
    <property type="entry name" value="FAN1_HTH"/>
    <property type="match status" value="1"/>
</dbReference>
<protein>
    <recommendedName>
        <fullName evidence="5">phosphodiesterase I</fullName>
        <ecNumber evidence="5">3.1.4.1</ecNumber>
    </recommendedName>
</protein>